<accession>A0A6J6K7J9</accession>
<evidence type="ECO:0000313" key="2">
    <source>
        <dbReference type="EMBL" id="CAB4643789.1"/>
    </source>
</evidence>
<evidence type="ECO:0000256" key="1">
    <source>
        <dbReference type="SAM" id="Phobius"/>
    </source>
</evidence>
<reference evidence="2" key="1">
    <citation type="submission" date="2020-05" db="EMBL/GenBank/DDBJ databases">
        <authorList>
            <person name="Chiriac C."/>
            <person name="Salcher M."/>
            <person name="Ghai R."/>
            <person name="Kavagutti S V."/>
        </authorList>
    </citation>
    <scope>NUCLEOTIDE SEQUENCE</scope>
</reference>
<keyword evidence="1" id="KW-1133">Transmembrane helix</keyword>
<feature type="transmembrane region" description="Helical" evidence="1">
    <location>
        <begin position="34"/>
        <end position="52"/>
    </location>
</feature>
<dbReference type="AlphaFoldDB" id="A0A6J6K7J9"/>
<sequence>MVALRRIRVLCGVIFVSGIAGLIISSIAGNNVGVVTTIGLITSLAAIVLLTASTIAANKRIDAFDDAAAEQLERNVDALIASGTNEASLRAIVRDAINLGRSAS</sequence>
<dbReference type="EMBL" id="CAEZWH010000006">
    <property type="protein sequence ID" value="CAB4643789.1"/>
    <property type="molecule type" value="Genomic_DNA"/>
</dbReference>
<keyword evidence="1" id="KW-0812">Transmembrane</keyword>
<organism evidence="2">
    <name type="scientific">freshwater metagenome</name>
    <dbReference type="NCBI Taxonomy" id="449393"/>
    <lineage>
        <taxon>unclassified sequences</taxon>
        <taxon>metagenomes</taxon>
        <taxon>ecological metagenomes</taxon>
    </lineage>
</organism>
<feature type="transmembrane region" description="Helical" evidence="1">
    <location>
        <begin position="7"/>
        <end position="28"/>
    </location>
</feature>
<keyword evidence="1" id="KW-0472">Membrane</keyword>
<protein>
    <submittedName>
        <fullName evidence="2">Unannotated protein</fullName>
    </submittedName>
</protein>
<proteinExistence type="predicted"/>
<gene>
    <name evidence="2" type="ORF">UFOPK2195_00086</name>
</gene>
<name>A0A6J6K7J9_9ZZZZ</name>